<comment type="caution">
    <text evidence="4">The sequence shown here is derived from an EMBL/GenBank/DDBJ whole genome shotgun (WGS) entry which is preliminary data.</text>
</comment>
<evidence type="ECO:0000313" key="4">
    <source>
        <dbReference type="EMBL" id="KRL66869.1"/>
    </source>
</evidence>
<dbReference type="EMBL" id="AZFA01000010">
    <property type="protein sequence ID" value="KRL66869.1"/>
    <property type="molecule type" value="Genomic_DNA"/>
</dbReference>
<dbReference type="RefSeq" id="WP_010624593.1">
    <property type="nucleotide sequence ID" value="NZ_AZFA01000010.1"/>
</dbReference>
<reference evidence="4 5" key="1">
    <citation type="journal article" date="2015" name="Genome Announc.">
        <title>Expanding the biotechnology potential of lactobacilli through comparative genomics of 213 strains and associated genera.</title>
        <authorList>
            <person name="Sun Z."/>
            <person name="Harris H.M."/>
            <person name="McCann A."/>
            <person name="Guo C."/>
            <person name="Argimon S."/>
            <person name="Zhang W."/>
            <person name="Yang X."/>
            <person name="Jeffery I.B."/>
            <person name="Cooney J.C."/>
            <person name="Kagawa T.F."/>
            <person name="Liu W."/>
            <person name="Song Y."/>
            <person name="Salvetti E."/>
            <person name="Wrobel A."/>
            <person name="Rasinkangas P."/>
            <person name="Parkhill J."/>
            <person name="Rea M.C."/>
            <person name="O'Sullivan O."/>
            <person name="Ritari J."/>
            <person name="Douillard F.P."/>
            <person name="Paul Ross R."/>
            <person name="Yang R."/>
            <person name="Briner A.E."/>
            <person name="Felis G.E."/>
            <person name="de Vos W.M."/>
            <person name="Barrangou R."/>
            <person name="Klaenhammer T.R."/>
            <person name="Caufield P.W."/>
            <person name="Cui Y."/>
            <person name="Zhang H."/>
            <person name="O'Toole P.W."/>
        </authorList>
    </citation>
    <scope>NUCLEOTIDE SEQUENCE [LARGE SCALE GENOMIC DNA]</scope>
    <source>
        <strain evidence="4 5">DSM 14857</strain>
    </source>
</reference>
<dbReference type="PROSITE" id="PS51186">
    <property type="entry name" value="GNAT"/>
    <property type="match status" value="1"/>
</dbReference>
<name>A0A0R1SKR7_9LACO</name>
<feature type="domain" description="N-acetyltransferase" evidence="3">
    <location>
        <begin position="1"/>
        <end position="160"/>
    </location>
</feature>
<keyword evidence="2" id="KW-0012">Acyltransferase</keyword>
<dbReference type="AlphaFoldDB" id="A0A0R1SKR7"/>
<dbReference type="Pfam" id="PF00583">
    <property type="entry name" value="Acetyltransf_1"/>
    <property type="match status" value="1"/>
</dbReference>
<organism evidence="4 5">
    <name type="scientific">Companilactobacillus versmoldensis DSM 14857 = KCTC 3814</name>
    <dbReference type="NCBI Taxonomy" id="1423815"/>
    <lineage>
        <taxon>Bacteria</taxon>
        <taxon>Bacillati</taxon>
        <taxon>Bacillota</taxon>
        <taxon>Bacilli</taxon>
        <taxon>Lactobacillales</taxon>
        <taxon>Lactobacillaceae</taxon>
        <taxon>Companilactobacillus</taxon>
    </lineage>
</organism>
<gene>
    <name evidence="4" type="ORF">FC27_GL000315</name>
</gene>
<dbReference type="InterPro" id="IPR050832">
    <property type="entry name" value="Bact_Acetyltransf"/>
</dbReference>
<dbReference type="Gene3D" id="3.40.630.30">
    <property type="match status" value="1"/>
</dbReference>
<evidence type="ECO:0000256" key="2">
    <source>
        <dbReference type="ARBA" id="ARBA00023315"/>
    </source>
</evidence>
<dbReference type="OrthoDB" id="5419426at2"/>
<dbReference type="CDD" id="cd04301">
    <property type="entry name" value="NAT_SF"/>
    <property type="match status" value="1"/>
</dbReference>
<dbReference type="InterPro" id="IPR000182">
    <property type="entry name" value="GNAT_dom"/>
</dbReference>
<dbReference type="Proteomes" id="UP000051647">
    <property type="component" value="Unassembled WGS sequence"/>
</dbReference>
<dbReference type="PANTHER" id="PTHR43877:SF2">
    <property type="entry name" value="AMINOALKYLPHOSPHONATE N-ACETYLTRANSFERASE-RELATED"/>
    <property type="match status" value="1"/>
</dbReference>
<dbReference type="PANTHER" id="PTHR43877">
    <property type="entry name" value="AMINOALKYLPHOSPHONATE N-ACETYLTRANSFERASE-RELATED-RELATED"/>
    <property type="match status" value="1"/>
</dbReference>
<dbReference type="eggNOG" id="COG0456">
    <property type="taxonomic scope" value="Bacteria"/>
</dbReference>
<dbReference type="SUPFAM" id="SSF55729">
    <property type="entry name" value="Acyl-CoA N-acyltransferases (Nat)"/>
    <property type="match status" value="1"/>
</dbReference>
<proteinExistence type="predicted"/>
<protein>
    <submittedName>
        <fullName evidence="4">GNAT family acetyltransferase</fullName>
    </submittedName>
</protein>
<accession>A0A0R1SKR7</accession>
<evidence type="ECO:0000259" key="3">
    <source>
        <dbReference type="PROSITE" id="PS51186"/>
    </source>
</evidence>
<dbReference type="GO" id="GO:0016747">
    <property type="term" value="F:acyltransferase activity, transferring groups other than amino-acyl groups"/>
    <property type="evidence" value="ECO:0007669"/>
    <property type="project" value="InterPro"/>
</dbReference>
<evidence type="ECO:0000313" key="5">
    <source>
        <dbReference type="Proteomes" id="UP000051647"/>
    </source>
</evidence>
<keyword evidence="5" id="KW-1185">Reference proteome</keyword>
<dbReference type="PATRIC" id="fig|1423815.3.peg.320"/>
<dbReference type="STRING" id="1423815.FC27_GL000315"/>
<dbReference type="InterPro" id="IPR016181">
    <property type="entry name" value="Acyl_CoA_acyltransferase"/>
</dbReference>
<keyword evidence="1 4" id="KW-0808">Transferase</keyword>
<evidence type="ECO:0000256" key="1">
    <source>
        <dbReference type="ARBA" id="ARBA00022679"/>
    </source>
</evidence>
<sequence length="160" mass="18009">MKIRPIKPEDNQAIKHILQTDLKHFGLDIPGTAYFDSNLDKLNEFYDAQTNRAYFVVEDDQGKVMGGAGCAEFDWDNGIAELQKIYLDKKAQGFGLSYKLIALVEDFAKKAGYKKLYLETHHNLKAAIHVYTKSGYQKLAGPIKNSDHSGAMDGFFIKTL</sequence>